<evidence type="ECO:0000256" key="2">
    <source>
        <dbReference type="ARBA" id="ARBA00023157"/>
    </source>
</evidence>
<dbReference type="OrthoDB" id="10053709at2759"/>
<dbReference type="InterPro" id="IPR015526">
    <property type="entry name" value="Frizzled/SFRP"/>
</dbReference>
<sequence length="161" mass="17657">MNEADGNGDMTVVDDAAVFDDDDDDDDDDGQPDSELFCEYTVRAGGHCTPRTCTLWSQSSSRLRNGENVVNDDDDTVSVIGDRRVVDESAVSAVVEAVPAPYPTSLTHLGSDNAEQEHMLRPEKCIPIEIPLCKNIGYNLTYMPNAFHHETQEEAGLEVSH</sequence>
<feature type="region of interest" description="Disordered" evidence="4">
    <location>
        <begin position="1"/>
        <end position="34"/>
    </location>
</feature>
<keyword evidence="7" id="KW-1185">Reference proteome</keyword>
<dbReference type="EMBL" id="SUNJ01015399">
    <property type="protein sequence ID" value="TPP55763.1"/>
    <property type="molecule type" value="Genomic_DNA"/>
</dbReference>
<dbReference type="PANTHER" id="PTHR11309">
    <property type="entry name" value="FRIZZLED"/>
    <property type="match status" value="1"/>
</dbReference>
<dbReference type="PANTHER" id="PTHR11309:SF126">
    <property type="entry name" value="FRIZZLED-2"/>
    <property type="match status" value="1"/>
</dbReference>
<comment type="caution">
    <text evidence="3">Lacks conserved residue(s) required for the propagation of feature annotation.</text>
</comment>
<evidence type="ECO:0000313" key="7">
    <source>
        <dbReference type="Proteomes" id="UP000316759"/>
    </source>
</evidence>
<dbReference type="AlphaFoldDB" id="A0A504Y4A4"/>
<dbReference type="GO" id="GO:0060070">
    <property type="term" value="P:canonical Wnt signaling pathway"/>
    <property type="evidence" value="ECO:0007669"/>
    <property type="project" value="TreeGrafter"/>
</dbReference>
<proteinExistence type="predicted"/>
<keyword evidence="1" id="KW-0217">Developmental protein</keyword>
<gene>
    <name evidence="6" type="ORF">FGIG_07774</name>
</gene>
<dbReference type="PROSITE" id="PS50038">
    <property type="entry name" value="FZ"/>
    <property type="match status" value="1"/>
</dbReference>
<evidence type="ECO:0000313" key="6">
    <source>
        <dbReference type="EMBL" id="TPP55763.1"/>
    </source>
</evidence>
<evidence type="ECO:0000256" key="1">
    <source>
        <dbReference type="ARBA" id="ARBA00022473"/>
    </source>
</evidence>
<dbReference type="SUPFAM" id="SSF63501">
    <property type="entry name" value="Frizzled cysteine-rich domain"/>
    <property type="match status" value="1"/>
</dbReference>
<dbReference type="InterPro" id="IPR020067">
    <property type="entry name" value="Frizzled_dom"/>
</dbReference>
<evidence type="ECO:0000259" key="5">
    <source>
        <dbReference type="PROSITE" id="PS50038"/>
    </source>
</evidence>
<dbReference type="GO" id="GO:0017147">
    <property type="term" value="F:Wnt-protein binding"/>
    <property type="evidence" value="ECO:0007669"/>
    <property type="project" value="TreeGrafter"/>
</dbReference>
<feature type="domain" description="FZ" evidence="5">
    <location>
        <begin position="120"/>
        <end position="161"/>
    </location>
</feature>
<name>A0A504Y4A4_FASGI</name>
<protein>
    <submittedName>
        <fullName evidence="6">Frizzled-8</fullName>
    </submittedName>
</protein>
<dbReference type="STRING" id="46835.A0A504Y4A4"/>
<dbReference type="InterPro" id="IPR036790">
    <property type="entry name" value="Frizzled_dom_sf"/>
</dbReference>
<dbReference type="Gene3D" id="1.10.2000.10">
    <property type="entry name" value="Frizzled cysteine-rich domain"/>
    <property type="match status" value="1"/>
</dbReference>
<feature type="compositionally biased region" description="Acidic residues" evidence="4">
    <location>
        <begin position="17"/>
        <end position="32"/>
    </location>
</feature>
<dbReference type="Proteomes" id="UP000316759">
    <property type="component" value="Unassembled WGS sequence"/>
</dbReference>
<accession>A0A504Y4A4</accession>
<comment type="caution">
    <text evidence="6">The sequence shown here is derived from an EMBL/GenBank/DDBJ whole genome shotgun (WGS) entry which is preliminary data.</text>
</comment>
<keyword evidence="2" id="KW-1015">Disulfide bond</keyword>
<evidence type="ECO:0000256" key="4">
    <source>
        <dbReference type="SAM" id="MobiDB-lite"/>
    </source>
</evidence>
<dbReference type="GO" id="GO:0035567">
    <property type="term" value="P:non-canonical Wnt signaling pathway"/>
    <property type="evidence" value="ECO:0007669"/>
    <property type="project" value="TreeGrafter"/>
</dbReference>
<dbReference type="GO" id="GO:0042813">
    <property type="term" value="F:Wnt receptor activity"/>
    <property type="evidence" value="ECO:0007669"/>
    <property type="project" value="TreeGrafter"/>
</dbReference>
<evidence type="ECO:0000256" key="3">
    <source>
        <dbReference type="PROSITE-ProRule" id="PRU00090"/>
    </source>
</evidence>
<dbReference type="GO" id="GO:0005886">
    <property type="term" value="C:plasma membrane"/>
    <property type="evidence" value="ECO:0007669"/>
    <property type="project" value="TreeGrafter"/>
</dbReference>
<reference evidence="6 7" key="1">
    <citation type="submission" date="2019-04" db="EMBL/GenBank/DDBJ databases">
        <title>Annotation for the trematode Fasciola gigantica.</title>
        <authorList>
            <person name="Choi Y.-J."/>
        </authorList>
    </citation>
    <scope>NUCLEOTIDE SEQUENCE [LARGE SCALE GENOMIC DNA]</scope>
    <source>
        <strain evidence="6">Uganda_cow_1</strain>
    </source>
</reference>
<organism evidence="6 7">
    <name type="scientific">Fasciola gigantica</name>
    <name type="common">Giant liver fluke</name>
    <dbReference type="NCBI Taxonomy" id="46835"/>
    <lineage>
        <taxon>Eukaryota</taxon>
        <taxon>Metazoa</taxon>
        <taxon>Spiralia</taxon>
        <taxon>Lophotrochozoa</taxon>
        <taxon>Platyhelminthes</taxon>
        <taxon>Trematoda</taxon>
        <taxon>Digenea</taxon>
        <taxon>Plagiorchiida</taxon>
        <taxon>Echinostomata</taxon>
        <taxon>Echinostomatoidea</taxon>
        <taxon>Fasciolidae</taxon>
        <taxon>Fasciola</taxon>
    </lineage>
</organism>